<proteinExistence type="predicted"/>
<sequence length="100" mass="11392">MSCRNHDLSLLAFRTPDDRTTAKMLARSSDTDDPWKGMLRRLVARNDAIFAGIWNCLTKFWPNFRRSAVTACRLKYCIFKIAASSASIVRNAYSSQSQKV</sequence>
<keyword evidence="1" id="KW-1185">Reference proteome</keyword>
<evidence type="ECO:0000313" key="2">
    <source>
        <dbReference type="WBParaSite" id="nRc.2.0.1.t19464-RA"/>
    </source>
</evidence>
<evidence type="ECO:0000313" key="1">
    <source>
        <dbReference type="Proteomes" id="UP000887565"/>
    </source>
</evidence>
<dbReference type="WBParaSite" id="nRc.2.0.1.t19464-RA">
    <property type="protein sequence ID" value="nRc.2.0.1.t19464-RA"/>
    <property type="gene ID" value="nRc.2.0.1.g19464"/>
</dbReference>
<dbReference type="AlphaFoldDB" id="A0A915J050"/>
<name>A0A915J050_ROMCU</name>
<accession>A0A915J050</accession>
<dbReference type="Proteomes" id="UP000887565">
    <property type="component" value="Unplaced"/>
</dbReference>
<protein>
    <submittedName>
        <fullName evidence="2">Uncharacterized protein</fullName>
    </submittedName>
</protein>
<reference evidence="2" key="1">
    <citation type="submission" date="2022-11" db="UniProtKB">
        <authorList>
            <consortium name="WormBaseParasite"/>
        </authorList>
    </citation>
    <scope>IDENTIFICATION</scope>
</reference>
<organism evidence="1 2">
    <name type="scientific">Romanomermis culicivorax</name>
    <name type="common">Nematode worm</name>
    <dbReference type="NCBI Taxonomy" id="13658"/>
    <lineage>
        <taxon>Eukaryota</taxon>
        <taxon>Metazoa</taxon>
        <taxon>Ecdysozoa</taxon>
        <taxon>Nematoda</taxon>
        <taxon>Enoplea</taxon>
        <taxon>Dorylaimia</taxon>
        <taxon>Mermithida</taxon>
        <taxon>Mermithoidea</taxon>
        <taxon>Mermithidae</taxon>
        <taxon>Romanomermis</taxon>
    </lineage>
</organism>